<dbReference type="EMBL" id="CM045760">
    <property type="protein sequence ID" value="KAI8027044.1"/>
    <property type="molecule type" value="Genomic_DNA"/>
</dbReference>
<proteinExistence type="predicted"/>
<accession>A0ACC0IMK8</accession>
<name>A0ACC0IMK8_9ERIC</name>
<sequence>MDYLICWRFFLPVKVLSPPYKENSYVPMFGETEFDPIRQFHSIDIKEQLDALGRAVDAGKLAECCHHERVSLLAYSHLGMGILSGKYFSPDGGPVDARLNLFEVLTLSLSQRQQHRHPGNPLLLSSPLLPSSFLSPSRRPSQSVARPRKPSQTLSSSGGDFPPPASSLVVFNSSKDFRKDAMMEDWVKKFEKLAGSQVFCFNSCNWGLREVFRRGVQIQPVQYSCKKCYQKKYGLHPVSLAIENS</sequence>
<gene>
    <name evidence="1" type="ORF">LOK49_LG02G00262</name>
</gene>
<evidence type="ECO:0000313" key="1">
    <source>
        <dbReference type="EMBL" id="KAI8027044.1"/>
    </source>
</evidence>
<reference evidence="1 2" key="1">
    <citation type="journal article" date="2022" name="Plant J.">
        <title>Chromosome-level genome of Camellia lanceoleosa provides a valuable resource for understanding genome evolution and self-incompatibility.</title>
        <authorList>
            <person name="Gong W."/>
            <person name="Xiao S."/>
            <person name="Wang L."/>
            <person name="Liao Z."/>
            <person name="Chang Y."/>
            <person name="Mo W."/>
            <person name="Hu G."/>
            <person name="Li W."/>
            <person name="Zhao G."/>
            <person name="Zhu H."/>
            <person name="Hu X."/>
            <person name="Ji K."/>
            <person name="Xiang X."/>
            <person name="Song Q."/>
            <person name="Yuan D."/>
            <person name="Jin S."/>
            <person name="Zhang L."/>
        </authorList>
    </citation>
    <scope>NUCLEOTIDE SEQUENCE [LARGE SCALE GENOMIC DNA]</scope>
    <source>
        <strain evidence="1">SQ_2022a</strain>
    </source>
</reference>
<evidence type="ECO:0000313" key="2">
    <source>
        <dbReference type="Proteomes" id="UP001060215"/>
    </source>
</evidence>
<dbReference type="Proteomes" id="UP001060215">
    <property type="component" value="Chromosome 3"/>
</dbReference>
<organism evidence="1 2">
    <name type="scientific">Camellia lanceoleosa</name>
    <dbReference type="NCBI Taxonomy" id="1840588"/>
    <lineage>
        <taxon>Eukaryota</taxon>
        <taxon>Viridiplantae</taxon>
        <taxon>Streptophyta</taxon>
        <taxon>Embryophyta</taxon>
        <taxon>Tracheophyta</taxon>
        <taxon>Spermatophyta</taxon>
        <taxon>Magnoliopsida</taxon>
        <taxon>eudicotyledons</taxon>
        <taxon>Gunneridae</taxon>
        <taxon>Pentapetalae</taxon>
        <taxon>asterids</taxon>
        <taxon>Ericales</taxon>
        <taxon>Theaceae</taxon>
        <taxon>Camellia</taxon>
    </lineage>
</organism>
<keyword evidence="2" id="KW-1185">Reference proteome</keyword>
<protein>
    <submittedName>
        <fullName evidence="1">Uncharacterized protein</fullName>
    </submittedName>
</protein>
<comment type="caution">
    <text evidence="1">The sequence shown here is derived from an EMBL/GenBank/DDBJ whole genome shotgun (WGS) entry which is preliminary data.</text>
</comment>